<keyword evidence="13" id="KW-1003">Cell membrane</keyword>
<evidence type="ECO:0000313" key="17">
    <source>
        <dbReference type="Proteomes" id="UP000184346"/>
    </source>
</evidence>
<evidence type="ECO:0000256" key="8">
    <source>
        <dbReference type="ARBA" id="ARBA00022968"/>
    </source>
</evidence>
<dbReference type="STRING" id="1121942.SAMN02745148_00938"/>
<keyword evidence="8" id="KW-0812">Transmembrane</keyword>
<comment type="function">
    <text evidence="13">Involved in lipopolysaccharide (LPS) biosynthesis. Catalyzes the transfer of 3-deoxy-D-manno-octulosonate (Kdo) residue(s) from CMP-Kdo to lipid IV(A), the tetraacyldisaccharide-1,4'-bisphosphate precursor of lipid A.</text>
</comment>
<dbReference type="GO" id="GO:0005886">
    <property type="term" value="C:plasma membrane"/>
    <property type="evidence" value="ECO:0007669"/>
    <property type="project" value="UniProtKB-SubCell"/>
</dbReference>
<evidence type="ECO:0000256" key="7">
    <source>
        <dbReference type="ARBA" id="ARBA00022679"/>
    </source>
</evidence>
<dbReference type="GO" id="GO:0009244">
    <property type="term" value="P:lipopolysaccharide core region biosynthetic process"/>
    <property type="evidence" value="ECO:0007669"/>
    <property type="project" value="UniProtKB-UniRule"/>
</dbReference>
<evidence type="ECO:0000256" key="12">
    <source>
        <dbReference type="PIRSR" id="PIRSR639901-2"/>
    </source>
</evidence>
<keyword evidence="8" id="KW-0735">Signal-anchor</keyword>
<comment type="subcellular location">
    <subcellularLocation>
        <location evidence="1">Cell inner membrane</location>
        <topology evidence="1">Single-pass membrane protein</topology>
        <orientation evidence="1">Cytoplasmic side</orientation>
    </subcellularLocation>
    <subcellularLocation>
        <location evidence="13">Cell membrane</location>
    </subcellularLocation>
</comment>
<dbReference type="InterPro" id="IPR038107">
    <property type="entry name" value="Glycos_transf_N_sf"/>
</dbReference>
<dbReference type="AlphaFoldDB" id="A0A1M4VRP2"/>
<gene>
    <name evidence="16" type="ORF">SAMN02745148_00938</name>
</gene>
<keyword evidence="6" id="KW-0472">Membrane</keyword>
<protein>
    <recommendedName>
        <fullName evidence="5 13">3-deoxy-D-manno-octulosonic acid transferase</fullName>
        <shortName evidence="13">Kdo transferase</shortName>
        <ecNumber evidence="4 13">2.4.99.12</ecNumber>
    </recommendedName>
    <alternativeName>
        <fullName evidence="9 13">Lipid IV(A) 3-deoxy-D-manno-octulosonic acid transferase</fullName>
    </alternativeName>
</protein>
<sequence length="425" mass="47350">MAGPRRYPWARWLYSAALYLLSPLVWRRVWREWVPTHLRRERLGAIVSESGCPRLWLHAASVGEVQAARPLIESLRQRYPRHRLVVTTMTATGAERVKSLFEDEVSHYFVPLDFPGAADRFIARLRPEMALFFETELWPNLLHACHRRGIPVAVVNGRLSAKGLRGYQRVRALMADALGKVDWLAAKSEQDAERFRTLGMPVERTSVVGSLKFDIPLDDATCIDSERLRIERETRPVWIAASTHAGEDEQVLMAHAGLREHHPDALLILVPRHPQRFEEVAALCRRRGERVARRSLDEPVQADTTVYLGDTMGELMALYGTADLAFVGGSLVPIGGHNLLEPASLGVAVLSGPELANFEDVAEVLREAGALIEVADAFALGEALIALMDDPEARHRQGVAGREVIAANQGALQRTLEGLDSFLRK</sequence>
<evidence type="ECO:0000256" key="5">
    <source>
        <dbReference type="ARBA" id="ARBA00019077"/>
    </source>
</evidence>
<keyword evidence="7 13" id="KW-0808">Transferase</keyword>
<dbReference type="Pfam" id="PF04413">
    <property type="entry name" value="Glycos_transf_N"/>
    <property type="match status" value="1"/>
</dbReference>
<feature type="domain" description="3-deoxy-D-manno-octulosonic-acid transferase N-terminal" evidence="15">
    <location>
        <begin position="40"/>
        <end position="215"/>
    </location>
</feature>
<evidence type="ECO:0000313" key="16">
    <source>
        <dbReference type="EMBL" id="SHE71517.1"/>
    </source>
</evidence>
<dbReference type="InterPro" id="IPR039901">
    <property type="entry name" value="Kdotransferase"/>
</dbReference>
<evidence type="ECO:0000256" key="13">
    <source>
        <dbReference type="RuleBase" id="RU365103"/>
    </source>
</evidence>
<comment type="similarity">
    <text evidence="3">Belongs to the glycosyltransferase group 1 family. Glycosyltransferase 30 subfamily.</text>
</comment>
<evidence type="ECO:0000256" key="6">
    <source>
        <dbReference type="ARBA" id="ARBA00022519"/>
    </source>
</evidence>
<evidence type="ECO:0000256" key="9">
    <source>
        <dbReference type="ARBA" id="ARBA00031445"/>
    </source>
</evidence>
<dbReference type="NCBIfam" id="NF004388">
    <property type="entry name" value="PRK05749.1-4"/>
    <property type="match status" value="1"/>
</dbReference>
<dbReference type="Pfam" id="PF00534">
    <property type="entry name" value="Glycos_transf_1"/>
    <property type="match status" value="1"/>
</dbReference>
<dbReference type="Gene3D" id="3.40.50.11720">
    <property type="entry name" value="3-Deoxy-D-manno-octulosonic-acid transferase, N-terminal domain"/>
    <property type="match status" value="1"/>
</dbReference>
<evidence type="ECO:0000256" key="1">
    <source>
        <dbReference type="ARBA" id="ARBA00004388"/>
    </source>
</evidence>
<proteinExistence type="inferred from homology"/>
<evidence type="ECO:0000256" key="11">
    <source>
        <dbReference type="PIRSR" id="PIRSR639901-1"/>
    </source>
</evidence>
<evidence type="ECO:0000259" key="14">
    <source>
        <dbReference type="Pfam" id="PF00534"/>
    </source>
</evidence>
<comment type="pathway">
    <text evidence="2 13">Bacterial outer membrane biogenesis; LPS core biosynthesis.</text>
</comment>
<dbReference type="SUPFAM" id="SSF53756">
    <property type="entry name" value="UDP-Glycosyltransferase/glycogen phosphorylase"/>
    <property type="match status" value="1"/>
</dbReference>
<dbReference type="EMBL" id="FQUJ01000004">
    <property type="protein sequence ID" value="SHE71517.1"/>
    <property type="molecule type" value="Genomic_DNA"/>
</dbReference>
<dbReference type="UniPathway" id="UPA00958"/>
<feature type="site" description="Transition state stabilizer" evidence="12">
    <location>
        <position position="134"/>
    </location>
</feature>
<feature type="active site" description="Proton acceptor" evidence="11">
    <location>
        <position position="64"/>
    </location>
</feature>
<dbReference type="RefSeq" id="WP_072820233.1">
    <property type="nucleotide sequence ID" value="NZ_FQUJ01000004.1"/>
</dbReference>
<dbReference type="EC" id="2.4.99.12" evidence="4 13"/>
<dbReference type="FunFam" id="3.40.50.11720:FF:000001">
    <property type="entry name" value="3-deoxy-D-manno-octulosonic acid transferase"/>
    <property type="match status" value="1"/>
</dbReference>
<keyword evidence="6" id="KW-0997">Cell inner membrane</keyword>
<dbReference type="PANTHER" id="PTHR42755">
    <property type="entry name" value="3-DEOXY-MANNO-OCTULOSONATE CYTIDYLYLTRANSFERASE"/>
    <property type="match status" value="1"/>
</dbReference>
<dbReference type="Proteomes" id="UP000184346">
    <property type="component" value="Unassembled WGS sequence"/>
</dbReference>
<dbReference type="InterPro" id="IPR001296">
    <property type="entry name" value="Glyco_trans_1"/>
</dbReference>
<accession>A0A1M4VRP2</accession>
<reference evidence="16 17" key="1">
    <citation type="submission" date="2016-11" db="EMBL/GenBank/DDBJ databases">
        <authorList>
            <person name="Jaros S."/>
            <person name="Januszkiewicz K."/>
            <person name="Wedrychowicz H."/>
        </authorList>
    </citation>
    <scope>NUCLEOTIDE SEQUENCE [LARGE SCALE GENOMIC DNA]</scope>
    <source>
        <strain evidence="16 17">DSM 19980</strain>
    </source>
</reference>
<feature type="site" description="Transition state stabilizer" evidence="12">
    <location>
        <position position="212"/>
    </location>
</feature>
<feature type="domain" description="Glycosyl transferase family 1" evidence="14">
    <location>
        <begin position="243"/>
        <end position="403"/>
    </location>
</feature>
<comment type="catalytic activity">
    <reaction evidence="10 13">
        <text>lipid IVA (E. coli) + CMP-3-deoxy-beta-D-manno-octulosonate = alpha-Kdo-(2-&gt;6)-lipid IVA (E. coli) + CMP + H(+)</text>
        <dbReference type="Rhea" id="RHEA:28066"/>
        <dbReference type="ChEBI" id="CHEBI:15378"/>
        <dbReference type="ChEBI" id="CHEBI:58603"/>
        <dbReference type="ChEBI" id="CHEBI:60364"/>
        <dbReference type="ChEBI" id="CHEBI:60377"/>
        <dbReference type="ChEBI" id="CHEBI:85987"/>
        <dbReference type="EC" id="2.4.99.12"/>
    </reaction>
</comment>
<evidence type="ECO:0000256" key="3">
    <source>
        <dbReference type="ARBA" id="ARBA00006380"/>
    </source>
</evidence>
<dbReference type="OrthoDB" id="9789797at2"/>
<dbReference type="GO" id="GO:0043842">
    <property type="term" value="F:Kdo transferase activity"/>
    <property type="evidence" value="ECO:0007669"/>
    <property type="project" value="UniProtKB-EC"/>
</dbReference>
<organism evidence="16 17">
    <name type="scientific">Modicisalibacter ilicicola DSM 19980</name>
    <dbReference type="NCBI Taxonomy" id="1121942"/>
    <lineage>
        <taxon>Bacteria</taxon>
        <taxon>Pseudomonadati</taxon>
        <taxon>Pseudomonadota</taxon>
        <taxon>Gammaproteobacteria</taxon>
        <taxon>Oceanospirillales</taxon>
        <taxon>Halomonadaceae</taxon>
        <taxon>Modicisalibacter</taxon>
    </lineage>
</organism>
<keyword evidence="17" id="KW-1185">Reference proteome</keyword>
<evidence type="ECO:0000256" key="10">
    <source>
        <dbReference type="ARBA" id="ARBA00049183"/>
    </source>
</evidence>
<dbReference type="InterPro" id="IPR007507">
    <property type="entry name" value="Glycos_transf_N"/>
</dbReference>
<evidence type="ECO:0000259" key="15">
    <source>
        <dbReference type="Pfam" id="PF04413"/>
    </source>
</evidence>
<name>A0A1M4VRP2_9GAMM</name>
<keyword evidence="13" id="KW-0448">Lipopolysaccharide biosynthesis</keyword>
<dbReference type="PANTHER" id="PTHR42755:SF1">
    <property type="entry name" value="3-DEOXY-D-MANNO-OCTULOSONIC ACID TRANSFERASE, MITOCHONDRIAL-RELATED"/>
    <property type="match status" value="1"/>
</dbReference>
<evidence type="ECO:0000256" key="4">
    <source>
        <dbReference type="ARBA" id="ARBA00012621"/>
    </source>
</evidence>
<dbReference type="FunFam" id="3.40.50.2000:FF:000032">
    <property type="entry name" value="3-deoxy-D-manno-octulosonic acid transferase"/>
    <property type="match status" value="1"/>
</dbReference>
<dbReference type="Gene3D" id="3.40.50.2000">
    <property type="entry name" value="Glycogen Phosphorylase B"/>
    <property type="match status" value="1"/>
</dbReference>
<evidence type="ECO:0000256" key="2">
    <source>
        <dbReference type="ARBA" id="ARBA00004713"/>
    </source>
</evidence>
<dbReference type="GO" id="GO:0009245">
    <property type="term" value="P:lipid A biosynthetic process"/>
    <property type="evidence" value="ECO:0007669"/>
    <property type="project" value="TreeGrafter"/>
</dbReference>